<feature type="transmembrane region" description="Helical" evidence="5">
    <location>
        <begin position="34"/>
        <end position="55"/>
    </location>
</feature>
<dbReference type="Proteomes" id="UP000268048">
    <property type="component" value="Chromosome"/>
</dbReference>
<dbReference type="Pfam" id="PF05860">
    <property type="entry name" value="TPS"/>
    <property type="match status" value="1"/>
</dbReference>
<proteinExistence type="predicted"/>
<dbReference type="InterPro" id="IPR050909">
    <property type="entry name" value="Bact_Autotransporter_VF"/>
</dbReference>
<feature type="compositionally biased region" description="Low complexity" evidence="4">
    <location>
        <begin position="676"/>
        <end position="687"/>
    </location>
</feature>
<dbReference type="NCBIfam" id="TIGR01901">
    <property type="entry name" value="adhes_NPXG"/>
    <property type="match status" value="1"/>
</dbReference>
<dbReference type="PANTHER" id="PTHR12338">
    <property type="entry name" value="AUTOTRANSPORTER"/>
    <property type="match status" value="1"/>
</dbReference>
<evidence type="ECO:0000256" key="3">
    <source>
        <dbReference type="ARBA" id="ARBA00022729"/>
    </source>
</evidence>
<dbReference type="InterPro" id="IPR012334">
    <property type="entry name" value="Pectin_lyas_fold"/>
</dbReference>
<keyword evidence="5" id="KW-1133">Transmembrane helix</keyword>
<name>A0A3G7TJY8_9PSED</name>
<dbReference type="InterPro" id="IPR024973">
    <property type="entry name" value="ESPR"/>
</dbReference>
<dbReference type="InterPro" id="IPR011050">
    <property type="entry name" value="Pectin_lyase_fold/virulence"/>
</dbReference>
<dbReference type="RefSeq" id="WP_124319087.1">
    <property type="nucleotide sequence ID" value="NZ_CP027753.1"/>
</dbReference>
<keyword evidence="2" id="KW-0964">Secreted</keyword>
<feature type="region of interest" description="Disordered" evidence="4">
    <location>
        <begin position="2478"/>
        <end position="2509"/>
    </location>
</feature>
<feature type="domain" description="Filamentous haemagglutinin FhaB/tRNA nuclease CdiA-like TPS" evidence="6">
    <location>
        <begin position="52"/>
        <end position="164"/>
    </location>
</feature>
<protein>
    <submittedName>
        <fullName evidence="7">Filamentous hemagglutinin</fullName>
    </submittedName>
</protein>
<dbReference type="Pfam" id="PF13018">
    <property type="entry name" value="ESPR"/>
    <property type="match status" value="1"/>
</dbReference>
<keyword evidence="5" id="KW-0472">Membrane</keyword>
<reference evidence="7 8" key="1">
    <citation type="submission" date="2018-03" db="EMBL/GenBank/DDBJ databases">
        <title>Diversity of phytobeneficial traits revealed by whole-genome analysis of worldwide-isolated phenazine-producing Pseudomonas spp.</title>
        <authorList>
            <person name="Biessy A."/>
            <person name="Novinscak A."/>
            <person name="Blom J."/>
            <person name="Leger G."/>
            <person name="Thomashow L.S."/>
            <person name="Cazorla F.M."/>
            <person name="Josic D."/>
            <person name="Filion M."/>
        </authorList>
    </citation>
    <scope>NUCLEOTIDE SEQUENCE [LARGE SCALE GENOMIC DNA]</scope>
    <source>
        <strain evidence="7 8">B25</strain>
    </source>
</reference>
<gene>
    <name evidence="7" type="ORF">C4K04_0831</name>
</gene>
<evidence type="ECO:0000256" key="2">
    <source>
        <dbReference type="ARBA" id="ARBA00022525"/>
    </source>
</evidence>
<organism evidence="7 8">
    <name type="scientific">Pseudomonas chlororaphis</name>
    <dbReference type="NCBI Taxonomy" id="587753"/>
    <lineage>
        <taxon>Bacteria</taxon>
        <taxon>Pseudomonadati</taxon>
        <taxon>Pseudomonadota</taxon>
        <taxon>Gammaproteobacteria</taxon>
        <taxon>Pseudomonadales</taxon>
        <taxon>Pseudomonadaceae</taxon>
        <taxon>Pseudomonas</taxon>
    </lineage>
</organism>
<feature type="region of interest" description="Disordered" evidence="4">
    <location>
        <begin position="676"/>
        <end position="702"/>
    </location>
</feature>
<evidence type="ECO:0000313" key="8">
    <source>
        <dbReference type="Proteomes" id="UP000268048"/>
    </source>
</evidence>
<dbReference type="Gene3D" id="2.160.20.10">
    <property type="entry name" value="Single-stranded right-handed beta-helix, Pectin lyase-like"/>
    <property type="match status" value="1"/>
</dbReference>
<comment type="subcellular location">
    <subcellularLocation>
        <location evidence="1">Secreted</location>
    </subcellularLocation>
</comment>
<dbReference type="InterPro" id="IPR008638">
    <property type="entry name" value="FhaB/CdiA-like_TPS"/>
</dbReference>
<evidence type="ECO:0000259" key="6">
    <source>
        <dbReference type="SMART" id="SM00912"/>
    </source>
</evidence>
<dbReference type="SMART" id="SM00912">
    <property type="entry name" value="Haemagg_act"/>
    <property type="match status" value="1"/>
</dbReference>
<evidence type="ECO:0000256" key="5">
    <source>
        <dbReference type="SAM" id="Phobius"/>
    </source>
</evidence>
<evidence type="ECO:0000256" key="1">
    <source>
        <dbReference type="ARBA" id="ARBA00004613"/>
    </source>
</evidence>
<accession>A0A3G7TJY8</accession>
<evidence type="ECO:0000256" key="4">
    <source>
        <dbReference type="SAM" id="MobiDB-lite"/>
    </source>
</evidence>
<keyword evidence="3" id="KW-0732">Signal</keyword>
<dbReference type="SUPFAM" id="SSF51126">
    <property type="entry name" value="Pectin lyase-like"/>
    <property type="match status" value="1"/>
</dbReference>
<evidence type="ECO:0000313" key="7">
    <source>
        <dbReference type="EMBL" id="AZE46526.1"/>
    </source>
</evidence>
<keyword evidence="5" id="KW-0812">Transmembrane</keyword>
<sequence length="2543" mass="253721">MNRVYRVVWNAVMGAWQVASELVKSQGKDKSRKTLSLVVGVGGGVFASVAAAGGVPSGGNIVAGNGSIHQNGNNMAIHQGSDKLAIDWQSFSIDKGNTVQFVQPGAASVALNRVLGSDVSVIQGALKANGQVFLVNPNGVLFTPSAQVDVGGLVASTLNLSTEDFLAGNYRFSGDSAASVVNQGNINAAQGGTIALIAAKIVNEGNITAHKGNVLLGAGSVVTLDLGGPVQLEVQEGALQALIENGGAIRADAGKILLTARAAETLASTVINNTGLIEARSLDIGENGLVTLMGDQGGVQVAGRIDVSSNTGKGGKIVVTGDRLAINGGAELDATGAKGGGDIYVGGSWQGKDPAIKQASQTIIAAGAELDASATDNGKGGTVVAWSDVKKPGSVTRVDGTLKATGGAKGGDGGKIETSGAKLAVSKAADASAKNGKGGLWLLDPDSVTVGPGDGGLTGGANGPEVTVGFNAINSALAGGTDVAIKADNTIHWNGDYTPLSISGERTLILQSGHNDGGTGRYVFGNIFLNGDIDASGAGNGNSLALILNGKVALNTDVSLKSNGGNIVFAGVVDSDAVANKRELRVDAGSGSIIFSDMVGGNSALGALYATTSGAGKTFINGAKVFTSGEQVYTGAVELGSSQFLNADFENGLVGWKTSIDQFFTGVTVVDGVVSPDDPTLPTTSPTNGNAPSVSPGDQGDMNYKPLTPVAAAGQGKDGGAALLLGTENNSNCLNAPAGCIMRGPSVVSEGTVSLAAGEAVSFDYKPVAGGDTYDVFGYLLNVNTGEYQIILNETGNGTGAVNWQSHTATAEKAGTYKFVFVSGSFDQTAGKQVGGSLYVDNIKTNTSGSKGLQGSSITFNGSLNSTDNNLAIKADDINFNGGAGSVTGNGKIALEANTPSKDIAVGGSIGDAPGSLELTGTDISALGDGFSSVKIGGADMTGDISIIEATRINDNLILDAGTGNIHINDQLTVADATGTGNDDNKPAPVLALQSNGGKVDQTAGGAIVADGLVLLGDGAVHDLDNAANDVDTIASDTGTVSFADVDDLTVGVVTIPDSQTPANPQGVPVAGMTQTGDLNLVADTLTVGQAVLTQGDTSLTADEIDLAASVAGSGSLTLQQKTNGLDIHLGGSDDPEVSGPNDPLVLSGADLANIQDGFDKVVIGNDKTRNITVDDEGATFKDDLALIANGVLDLLGDLTLKDPEGTDEDGATGKGLTLSVDAGKGTTQATGATITADELALRGEGDFNLGNGGHDVGVIAADVGSLKFAGNGNLTVGVVDGTVGITSDEAVTLKTDHDMTLVKGITIENGPRDDASQGQTRADDIITLEVAGNTTQSGDAGATLDASGLVLQGGNYALGNAGNVIGDIASDAGKVQFNNSGNLKVGSLTATHADGTQTTVTGVNNTGDVSIGTQGDLAINEALATSGNVFLNVGGKTTQDGNGNITADGLALNGGDFELRNNGNVVGDIASEAGKVAFNNTGNLKVGTLTETDGNGNLIKTTTGVNNTGDVSIGTQGDLAINEALATSGNVFLNVAGKTTQDGNGNITADGLALNGGDFELRNNGNVVGDIASEAGKVAFNNTGNLKVGTLTETDGNGNLIKTTTGVNNTGDVSIGTQGNLAINEALATSGNVFLNVAGKTTQDGNGNITADGLALNGGDFELRNSGNVVGDIASEAGKVAFNNTGNLKVGTLTETDGNGNLIKTTTGVNNTGDVSIGTQGNLAINEALATSGNVFLNVAGKTTQDGNGNITADGLALNGGDFELRNNGNVVGDIASEAGKVAFNNTGNLKVGTLTETDGNGNLIKATTGVNNTGDVSIGTQGNLAINEALATSGNVFLNVAGKTTQDGNGNITADGLALNGGDFELRNSGNVVGDIASEAGKVAFNNTGNLKVGTLTETDGNGNLVKTTTGVNSTGDVSIGTQGDLAINEALATSGNVFLNVAGKTTQDGNGNITADGLALNGGDFELRNSGNVVGDIASEAGKVAFNNTGNLKVGTLTETDGNGNLIKTTTGVNNTGDVSIGTQGDLAINEALATSGNVFLNVGGKTTQDGNGNITANGLALNGGDFELRNNGNVVGDIASEAGKVAFNNTGNLKVGTLTETDGNGNLIKATTGVNNTGDVSIGTQGNLAINEALATSGNVFLNVAGKTTQDANGNITADGLALKGGDFDLRNASNWVGDIASRAKDVSFVNRSDVTVGTLTETALDGTQLDQIVGIGNTGKVQVVTTTGNITLAESVSTTSNASDAIVLNAGQSASAGVAAGGDVKADAGVTVSTGVGGRAVIYTGSLAGSTRVVDVVGSGSGNFRYNSDEQQSRFGRALGNTGVHAVYREQPVLVVSTNGTTTQTKSFDGQTTFNGGGIAGYDANGLWNGDTKQMLGNPLYSVGTQGPGSHLINIGGLADLGYLIVSNPANASLTVTQSFDIEAVQQSVADATRVGAQVTSPHAPELDPVQPKPADWSDRGIEDGGLLLVDQGGTRANEARDSDSVASAEDTDSERELAGNVCSDGGVSDGGACAAYPPQTVFVVRGGVRLPSLAMRP</sequence>
<dbReference type="GO" id="GO:0005576">
    <property type="term" value="C:extracellular region"/>
    <property type="evidence" value="ECO:0007669"/>
    <property type="project" value="UniProtKB-SubCell"/>
</dbReference>
<dbReference type="PANTHER" id="PTHR12338:SF8">
    <property type="entry name" value="HEME_HEMOPEXIN-BINDING PROTEIN"/>
    <property type="match status" value="1"/>
</dbReference>
<dbReference type="EMBL" id="CP027753">
    <property type="protein sequence ID" value="AZE46526.1"/>
    <property type="molecule type" value="Genomic_DNA"/>
</dbReference>